<dbReference type="InterPro" id="IPR004923">
    <property type="entry name" value="FTR1/Fip1/EfeU"/>
</dbReference>
<comment type="similarity">
    <text evidence="2">Belongs to the oxidase-dependent Fe transporter (OFeT) (TC 9.A.10.1) family.</text>
</comment>
<dbReference type="EMBL" id="WMIA01000008">
    <property type="protein sequence ID" value="MTF38948.1"/>
    <property type="molecule type" value="Genomic_DNA"/>
</dbReference>
<keyword evidence="4 6" id="KW-1133">Transmembrane helix</keyword>
<sequence length="294" mass="33603">MYWNIFLPVFVIILRNIFPISLLLAIIFACFQRIEHSGYFRQIYLGISGGIVASILVGSVISQGINNIDSTNNNAWIFTPLILNIFVFIAISLLIWFILWFSQQANFWQNLGSTNELLMGKNLRLTIFSLALFLVLIKGINIFLLLNVMPENNSTYVNLAVIASLLLTALMTLAFVYLQTRLTNNVFFRIVGIFLILVTGGLIIDSLYNLDESLLFINELDTTANWCLFEQNSCLLGSILWSSHEILPEDKFPLILMKIVFGYHDIVYIIPLVIYLLFVFIVGKFYFQNLKNLS</sequence>
<comment type="caution">
    <text evidence="7">The sequence shown here is derived from an EMBL/GenBank/DDBJ whole genome shotgun (WGS) entry which is preliminary data.</text>
</comment>
<accession>A0A844GVP8</accession>
<feature type="transmembrane region" description="Helical" evidence="6">
    <location>
        <begin position="43"/>
        <end position="65"/>
    </location>
</feature>
<gene>
    <name evidence="7" type="ORF">GGC33_08400</name>
</gene>
<keyword evidence="3 6" id="KW-0812">Transmembrane</keyword>
<dbReference type="PANTHER" id="PTHR31632:SF2">
    <property type="entry name" value="PLASMA MEMBRANE IRON PERMEASE"/>
    <property type="match status" value="1"/>
</dbReference>
<feature type="transmembrane region" description="Helical" evidence="6">
    <location>
        <begin position="6"/>
        <end position="31"/>
    </location>
</feature>
<reference evidence="7 8" key="1">
    <citation type="submission" date="2019-11" db="EMBL/GenBank/DDBJ databases">
        <title>Isolation of a new High Light Tolerant Cyanobacteria.</title>
        <authorList>
            <person name="Dobson Z."/>
            <person name="Vaughn N."/>
            <person name="Vaughn M."/>
            <person name="Fromme P."/>
            <person name="Mazor Y."/>
        </authorList>
    </citation>
    <scope>NUCLEOTIDE SEQUENCE [LARGE SCALE GENOMIC DNA]</scope>
    <source>
        <strain evidence="7 8">0216</strain>
    </source>
</reference>
<dbReference type="Proteomes" id="UP000437131">
    <property type="component" value="Unassembled WGS sequence"/>
</dbReference>
<dbReference type="AlphaFoldDB" id="A0A844GVP8"/>
<evidence type="ECO:0000313" key="7">
    <source>
        <dbReference type="EMBL" id="MTF38948.1"/>
    </source>
</evidence>
<keyword evidence="5 6" id="KW-0472">Membrane</keyword>
<dbReference type="RefSeq" id="WP_155083745.1">
    <property type="nucleotide sequence ID" value="NZ_WMIA01000008.1"/>
</dbReference>
<evidence type="ECO:0000256" key="2">
    <source>
        <dbReference type="ARBA" id="ARBA00008333"/>
    </source>
</evidence>
<feature type="transmembrane region" description="Helical" evidence="6">
    <location>
        <begin position="122"/>
        <end position="144"/>
    </location>
</feature>
<evidence type="ECO:0000313" key="8">
    <source>
        <dbReference type="Proteomes" id="UP000437131"/>
    </source>
</evidence>
<protein>
    <recommendedName>
        <fullName evidence="9">Iron permease FTR1</fullName>
    </recommendedName>
</protein>
<feature type="transmembrane region" description="Helical" evidence="6">
    <location>
        <begin position="77"/>
        <end position="101"/>
    </location>
</feature>
<feature type="transmembrane region" description="Helical" evidence="6">
    <location>
        <begin position="266"/>
        <end position="287"/>
    </location>
</feature>
<evidence type="ECO:0000256" key="3">
    <source>
        <dbReference type="ARBA" id="ARBA00022692"/>
    </source>
</evidence>
<evidence type="ECO:0000256" key="6">
    <source>
        <dbReference type="SAM" id="Phobius"/>
    </source>
</evidence>
<organism evidence="7 8">
    <name type="scientific">Cyanobacterium aponinum 0216</name>
    <dbReference type="NCBI Taxonomy" id="2676140"/>
    <lineage>
        <taxon>Bacteria</taxon>
        <taxon>Bacillati</taxon>
        <taxon>Cyanobacteriota</taxon>
        <taxon>Cyanophyceae</taxon>
        <taxon>Oscillatoriophycideae</taxon>
        <taxon>Chroococcales</taxon>
        <taxon>Geminocystaceae</taxon>
        <taxon>Cyanobacterium</taxon>
    </lineage>
</organism>
<proteinExistence type="inferred from homology"/>
<dbReference type="PANTHER" id="PTHR31632">
    <property type="entry name" value="IRON TRANSPORTER FTH1"/>
    <property type="match status" value="1"/>
</dbReference>
<name>A0A844GVP8_9CHRO</name>
<dbReference type="GO" id="GO:0033573">
    <property type="term" value="C:high-affinity iron permease complex"/>
    <property type="evidence" value="ECO:0007669"/>
    <property type="project" value="InterPro"/>
</dbReference>
<evidence type="ECO:0008006" key="9">
    <source>
        <dbReference type="Google" id="ProtNLM"/>
    </source>
</evidence>
<dbReference type="GO" id="GO:0015093">
    <property type="term" value="F:ferrous iron transmembrane transporter activity"/>
    <property type="evidence" value="ECO:0007669"/>
    <property type="project" value="TreeGrafter"/>
</dbReference>
<feature type="transmembrane region" description="Helical" evidence="6">
    <location>
        <begin position="190"/>
        <end position="208"/>
    </location>
</feature>
<feature type="transmembrane region" description="Helical" evidence="6">
    <location>
        <begin position="156"/>
        <end position="178"/>
    </location>
</feature>
<evidence type="ECO:0000256" key="1">
    <source>
        <dbReference type="ARBA" id="ARBA00004141"/>
    </source>
</evidence>
<dbReference type="Pfam" id="PF03239">
    <property type="entry name" value="FTR1"/>
    <property type="match status" value="1"/>
</dbReference>
<evidence type="ECO:0000256" key="4">
    <source>
        <dbReference type="ARBA" id="ARBA00022989"/>
    </source>
</evidence>
<comment type="subcellular location">
    <subcellularLocation>
        <location evidence="1">Membrane</location>
        <topology evidence="1">Multi-pass membrane protein</topology>
    </subcellularLocation>
</comment>
<evidence type="ECO:0000256" key="5">
    <source>
        <dbReference type="ARBA" id="ARBA00023136"/>
    </source>
</evidence>